<evidence type="ECO:0000313" key="2">
    <source>
        <dbReference type="Proteomes" id="UP001157114"/>
    </source>
</evidence>
<dbReference type="RefSeq" id="WP_284239504.1">
    <property type="nucleotide sequence ID" value="NZ_BSSQ01000013.1"/>
</dbReference>
<evidence type="ECO:0000313" key="1">
    <source>
        <dbReference type="EMBL" id="GLX68749.1"/>
    </source>
</evidence>
<sequence>MTRGLKITGSSLLMLLAIAILIVCKYDFPKKINLTYPAIEFRPGNQASVDKTAITLKGTLHRKLFRDQRFTGEIEITKYEVTKARMMPIVFNKNINNGWGVTVYLNDTYDADSGAVQEMNIVQLSSIWKTGDFDSMKFLLFEPVGADSGQGKDLQIMAPATDYDSAMALDQQYKEQGKY</sequence>
<proteinExistence type="predicted"/>
<protein>
    <recommendedName>
        <fullName evidence="3">Lipoprotein</fullName>
    </recommendedName>
</protein>
<accession>A0ABQ6GCT6</accession>
<gene>
    <name evidence="1" type="ORF">MU1_30940</name>
</gene>
<organism evidence="1 2">
    <name type="scientific">Paenibacillus glycanilyticus</name>
    <dbReference type="NCBI Taxonomy" id="126569"/>
    <lineage>
        <taxon>Bacteria</taxon>
        <taxon>Bacillati</taxon>
        <taxon>Bacillota</taxon>
        <taxon>Bacilli</taxon>
        <taxon>Bacillales</taxon>
        <taxon>Paenibacillaceae</taxon>
        <taxon>Paenibacillus</taxon>
    </lineage>
</organism>
<dbReference type="Proteomes" id="UP001157114">
    <property type="component" value="Unassembled WGS sequence"/>
</dbReference>
<reference evidence="1 2" key="1">
    <citation type="submission" date="2023-03" db="EMBL/GenBank/DDBJ databases">
        <title>Draft genome sequence of the bacteria which degrade cell wall of Tricholomamatutake.</title>
        <authorList>
            <person name="Konishi Y."/>
            <person name="Fukuta Y."/>
            <person name="Shirasaka N."/>
        </authorList>
    </citation>
    <scope>NUCLEOTIDE SEQUENCE [LARGE SCALE GENOMIC DNA]</scope>
    <source>
        <strain evidence="2">mu1</strain>
    </source>
</reference>
<comment type="caution">
    <text evidence="1">The sequence shown here is derived from an EMBL/GenBank/DDBJ whole genome shotgun (WGS) entry which is preliminary data.</text>
</comment>
<dbReference type="EMBL" id="BSSQ01000013">
    <property type="protein sequence ID" value="GLX68749.1"/>
    <property type="molecule type" value="Genomic_DNA"/>
</dbReference>
<name>A0ABQ6GCT6_9BACL</name>
<evidence type="ECO:0008006" key="3">
    <source>
        <dbReference type="Google" id="ProtNLM"/>
    </source>
</evidence>
<keyword evidence="2" id="KW-1185">Reference proteome</keyword>